<accession>A0A8S2X5Z6</accession>
<feature type="non-terminal residue" evidence="1">
    <location>
        <position position="1"/>
    </location>
</feature>
<protein>
    <submittedName>
        <fullName evidence="1">Uncharacterized protein</fullName>
    </submittedName>
</protein>
<sequence>SVPFPDEALTHDKFIEIFKNVVKNLVDDARCEVHQTVLGIREGKEGWFEMFCLGGIACDDDGEMFSLMLSKLISCCCRKKRFLLSINKLLSPLMLLALRENQSSLETLCAMLDLDAIENRDNKLQLISTLQSTQMGLKMYAKVCERQIALRELQQKGGPRKLTLPSRSTDNDLAKLLSSGSFGNLSFTYFCIHF</sequence>
<dbReference type="PANTHER" id="PTHR25480:SF0">
    <property type="entry name" value="C-MAF-INDUCING PROTEIN"/>
    <property type="match status" value="1"/>
</dbReference>
<evidence type="ECO:0000313" key="2">
    <source>
        <dbReference type="Proteomes" id="UP000682733"/>
    </source>
</evidence>
<evidence type="ECO:0000313" key="1">
    <source>
        <dbReference type="EMBL" id="CAF4476219.1"/>
    </source>
</evidence>
<organism evidence="1 2">
    <name type="scientific">Didymodactylos carnosus</name>
    <dbReference type="NCBI Taxonomy" id="1234261"/>
    <lineage>
        <taxon>Eukaryota</taxon>
        <taxon>Metazoa</taxon>
        <taxon>Spiralia</taxon>
        <taxon>Gnathifera</taxon>
        <taxon>Rotifera</taxon>
        <taxon>Eurotatoria</taxon>
        <taxon>Bdelloidea</taxon>
        <taxon>Philodinida</taxon>
        <taxon>Philodinidae</taxon>
        <taxon>Didymodactylos</taxon>
    </lineage>
</organism>
<dbReference type="InterPro" id="IPR052813">
    <property type="entry name" value="CMIP"/>
</dbReference>
<dbReference type="Proteomes" id="UP000682733">
    <property type="component" value="Unassembled WGS sequence"/>
</dbReference>
<reference evidence="1" key="1">
    <citation type="submission" date="2021-02" db="EMBL/GenBank/DDBJ databases">
        <authorList>
            <person name="Nowell W R."/>
        </authorList>
    </citation>
    <scope>NUCLEOTIDE SEQUENCE</scope>
</reference>
<comment type="caution">
    <text evidence="1">The sequence shown here is derived from an EMBL/GenBank/DDBJ whole genome shotgun (WGS) entry which is preliminary data.</text>
</comment>
<dbReference type="EMBL" id="CAJOBA010089027">
    <property type="protein sequence ID" value="CAF4476219.1"/>
    <property type="molecule type" value="Genomic_DNA"/>
</dbReference>
<dbReference type="AlphaFoldDB" id="A0A8S2X5Z6"/>
<gene>
    <name evidence="1" type="ORF">TMI583_LOCUS46934</name>
</gene>
<proteinExistence type="predicted"/>
<name>A0A8S2X5Z6_9BILA</name>
<dbReference type="PANTHER" id="PTHR25480">
    <property type="entry name" value="LEUCINE-RICH REPEAT-CONTAINING PROTEIN 73"/>
    <property type="match status" value="1"/>
</dbReference>